<organism evidence="2 3">
    <name type="scientific">Melipona bicolor</name>
    <dbReference type="NCBI Taxonomy" id="60889"/>
    <lineage>
        <taxon>Eukaryota</taxon>
        <taxon>Metazoa</taxon>
        <taxon>Ecdysozoa</taxon>
        <taxon>Arthropoda</taxon>
        <taxon>Hexapoda</taxon>
        <taxon>Insecta</taxon>
        <taxon>Pterygota</taxon>
        <taxon>Neoptera</taxon>
        <taxon>Endopterygota</taxon>
        <taxon>Hymenoptera</taxon>
        <taxon>Apocrita</taxon>
        <taxon>Aculeata</taxon>
        <taxon>Apoidea</taxon>
        <taxon>Anthophila</taxon>
        <taxon>Apidae</taxon>
        <taxon>Melipona</taxon>
    </lineage>
</organism>
<feature type="region of interest" description="Disordered" evidence="1">
    <location>
        <begin position="163"/>
        <end position="186"/>
    </location>
</feature>
<evidence type="ECO:0000313" key="2">
    <source>
        <dbReference type="EMBL" id="KAK1137664.1"/>
    </source>
</evidence>
<evidence type="ECO:0000256" key="1">
    <source>
        <dbReference type="SAM" id="MobiDB-lite"/>
    </source>
</evidence>
<accession>A0AA40GHP8</accession>
<dbReference type="Proteomes" id="UP001177670">
    <property type="component" value="Unassembled WGS sequence"/>
</dbReference>
<proteinExistence type="predicted"/>
<name>A0AA40GHP8_9HYME</name>
<sequence>MTIKRAVVHESWRKVVQEGQAACGLSGRITLRPGTRWKFPHMATKRDDLTVPERMLAPRSIVLRLETAGQRRVGRKVAGKKEAERGDERGGELEVEEEEMVAIQGTRARLDGAGLVARVNGKYNSAVAFSNRFAFHSERWKSNIRFNKSTEVPSAFCGRLNDDDEVKTTEGEPVEHLAAYTEVNRS</sequence>
<dbReference type="AlphaFoldDB" id="A0AA40GHP8"/>
<comment type="caution">
    <text evidence="2">The sequence shown here is derived from an EMBL/GenBank/DDBJ whole genome shotgun (WGS) entry which is preliminary data.</text>
</comment>
<dbReference type="EMBL" id="JAHYIQ010000001">
    <property type="protein sequence ID" value="KAK1137664.1"/>
    <property type="molecule type" value="Genomic_DNA"/>
</dbReference>
<protein>
    <submittedName>
        <fullName evidence="2">Uncharacterized protein</fullName>
    </submittedName>
</protein>
<gene>
    <name evidence="2" type="ORF">K0M31_002162</name>
</gene>
<reference evidence="2" key="1">
    <citation type="submission" date="2021-10" db="EMBL/GenBank/DDBJ databases">
        <title>Melipona bicolor Genome sequencing and assembly.</title>
        <authorList>
            <person name="Araujo N.S."/>
            <person name="Arias M.C."/>
        </authorList>
    </citation>
    <scope>NUCLEOTIDE SEQUENCE</scope>
    <source>
        <strain evidence="2">USP_2M_L1-L4_2017</strain>
        <tissue evidence="2">Whole body</tissue>
    </source>
</reference>
<keyword evidence="3" id="KW-1185">Reference proteome</keyword>
<feature type="compositionally biased region" description="Basic and acidic residues" evidence="1">
    <location>
        <begin position="166"/>
        <end position="175"/>
    </location>
</feature>
<evidence type="ECO:0000313" key="3">
    <source>
        <dbReference type="Proteomes" id="UP001177670"/>
    </source>
</evidence>